<protein>
    <submittedName>
        <fullName evidence="2">YceI-like domain-containing protein</fullName>
    </submittedName>
</protein>
<dbReference type="EMBL" id="FXAW01000011">
    <property type="protein sequence ID" value="SMG52568.1"/>
    <property type="molecule type" value="Genomic_DNA"/>
</dbReference>
<dbReference type="SUPFAM" id="SSF101874">
    <property type="entry name" value="YceI-like"/>
    <property type="match status" value="1"/>
</dbReference>
<gene>
    <name evidence="2" type="ORF">SAMN05661096_03981</name>
</gene>
<keyword evidence="3" id="KW-1185">Reference proteome</keyword>
<organism evidence="2 3">
    <name type="scientific">Marivirga sericea</name>
    <dbReference type="NCBI Taxonomy" id="1028"/>
    <lineage>
        <taxon>Bacteria</taxon>
        <taxon>Pseudomonadati</taxon>
        <taxon>Bacteroidota</taxon>
        <taxon>Cytophagia</taxon>
        <taxon>Cytophagales</taxon>
        <taxon>Marivirgaceae</taxon>
        <taxon>Marivirga</taxon>
    </lineage>
</organism>
<evidence type="ECO:0000259" key="1">
    <source>
        <dbReference type="Pfam" id="PF04264"/>
    </source>
</evidence>
<feature type="domain" description="Lipid/polyisoprenoid-binding YceI-like" evidence="1">
    <location>
        <begin position="73"/>
        <end position="187"/>
    </location>
</feature>
<sequence>MMRVPALHIIFIICFSFSNAYGQSEKKLVKINSHNSFVEIHGTTNVNSFNCSYNASLPAEEFEVQLSKNGESIEIEHEALFLKVLSFKCPNSQMTEDLHDLLEYEDYPFIIFQLQKITNNKIAHVMIEMAGEKQSYKVNLHNSLHNNQLVTSATMELCITDFGLVAPEKFFGMVKVNENIEVEFGINMNILDN</sequence>
<dbReference type="STRING" id="1028.SAMN05661096_03981"/>
<reference evidence="3" key="1">
    <citation type="submission" date="2017-04" db="EMBL/GenBank/DDBJ databases">
        <authorList>
            <person name="Varghese N."/>
            <person name="Submissions S."/>
        </authorList>
    </citation>
    <scope>NUCLEOTIDE SEQUENCE [LARGE SCALE GENOMIC DNA]</scope>
    <source>
        <strain evidence="3">DSM 4125</strain>
    </source>
</reference>
<name>A0A1X7LFD6_9BACT</name>
<accession>A0A1X7LFD6</accession>
<dbReference type="InterPro" id="IPR036761">
    <property type="entry name" value="TTHA0802/YceI-like_sf"/>
</dbReference>
<dbReference type="Pfam" id="PF04264">
    <property type="entry name" value="YceI"/>
    <property type="match status" value="1"/>
</dbReference>
<dbReference type="Proteomes" id="UP000193804">
    <property type="component" value="Unassembled WGS sequence"/>
</dbReference>
<dbReference type="InterPro" id="IPR007372">
    <property type="entry name" value="Lipid/polyisoprenoid-bd_YceI"/>
</dbReference>
<evidence type="ECO:0000313" key="2">
    <source>
        <dbReference type="EMBL" id="SMG52568.1"/>
    </source>
</evidence>
<dbReference type="OrthoDB" id="9794147at2"/>
<proteinExistence type="predicted"/>
<evidence type="ECO:0000313" key="3">
    <source>
        <dbReference type="Proteomes" id="UP000193804"/>
    </source>
</evidence>
<dbReference type="AlphaFoldDB" id="A0A1X7LFD6"/>
<dbReference type="Gene3D" id="2.40.128.110">
    <property type="entry name" value="Lipid/polyisoprenoid-binding, YceI-like"/>
    <property type="match status" value="1"/>
</dbReference>